<dbReference type="PANTHER" id="PTHR40275">
    <property type="entry name" value="SSL7038 PROTEIN"/>
    <property type="match status" value="1"/>
</dbReference>
<dbReference type="PANTHER" id="PTHR40275:SF1">
    <property type="entry name" value="SSL7038 PROTEIN"/>
    <property type="match status" value="1"/>
</dbReference>
<dbReference type="AlphaFoldDB" id="A0A3B0YBF3"/>
<name>A0A3B0YBF3_9ZZZZ</name>
<dbReference type="InterPro" id="IPR014057">
    <property type="entry name" value="HI1420"/>
</dbReference>
<dbReference type="GO" id="GO:0003677">
    <property type="term" value="F:DNA binding"/>
    <property type="evidence" value="ECO:0007669"/>
    <property type="project" value="InterPro"/>
</dbReference>
<dbReference type="EMBL" id="UOFN01000091">
    <property type="protein sequence ID" value="VAW78188.1"/>
    <property type="molecule type" value="Genomic_DNA"/>
</dbReference>
<reference evidence="1" key="1">
    <citation type="submission" date="2018-06" db="EMBL/GenBank/DDBJ databases">
        <authorList>
            <person name="Zhirakovskaya E."/>
        </authorList>
    </citation>
    <scope>NUCLEOTIDE SEQUENCE</scope>
</reference>
<accession>A0A3B0YBF3</accession>
<dbReference type="SUPFAM" id="SSF47413">
    <property type="entry name" value="lambda repressor-like DNA-binding domains"/>
    <property type="match status" value="1"/>
</dbReference>
<sequence>MMARSKNYQNSLLESLEDTSEAAAYLNAALEDGDNEVFLLALRNVADARLGGMTKLAEATKLNRESLYRMLSENGNPELNSLSRLLHALGLKLAVETDENAA</sequence>
<gene>
    <name evidence="1" type="ORF">MNBD_GAMMA15-2120</name>
</gene>
<evidence type="ECO:0000313" key="1">
    <source>
        <dbReference type="EMBL" id="VAW78188.1"/>
    </source>
</evidence>
<protein>
    <submittedName>
        <fullName evidence="1">FIG045511: hypothetical antitoxin (To FIG022160: hypothetical toxin)</fullName>
    </submittedName>
</protein>
<organism evidence="1">
    <name type="scientific">hydrothermal vent metagenome</name>
    <dbReference type="NCBI Taxonomy" id="652676"/>
    <lineage>
        <taxon>unclassified sequences</taxon>
        <taxon>metagenomes</taxon>
        <taxon>ecological metagenomes</taxon>
    </lineage>
</organism>
<dbReference type="InterPro" id="IPR010982">
    <property type="entry name" value="Lambda_DNA-bd_dom_sf"/>
</dbReference>
<proteinExistence type="predicted"/>
<dbReference type="Pfam" id="PF21716">
    <property type="entry name" value="dnstrm_HI1420"/>
    <property type="match status" value="1"/>
</dbReference>
<dbReference type="NCBIfam" id="TIGR02684">
    <property type="entry name" value="dnstrm_HI1420"/>
    <property type="match status" value="1"/>
</dbReference>